<dbReference type="GO" id="GO:0016757">
    <property type="term" value="F:glycosyltransferase activity"/>
    <property type="evidence" value="ECO:0007669"/>
    <property type="project" value="InterPro"/>
</dbReference>
<dbReference type="PANTHER" id="PTHR45947">
    <property type="entry name" value="SULFOQUINOVOSYL TRANSFERASE SQD2"/>
    <property type="match status" value="1"/>
</dbReference>
<feature type="domain" description="Glycosyltransferase subfamily 4-like N-terminal" evidence="2">
    <location>
        <begin position="30"/>
        <end position="176"/>
    </location>
</feature>
<dbReference type="InterPro" id="IPR001296">
    <property type="entry name" value="Glyco_trans_1"/>
</dbReference>
<dbReference type="SUPFAM" id="SSF53756">
    <property type="entry name" value="UDP-Glycosyltransferase/glycogen phosphorylase"/>
    <property type="match status" value="1"/>
</dbReference>
<dbReference type="EMBL" id="MFAQ01000011">
    <property type="protein sequence ID" value="OGD83674.1"/>
    <property type="molecule type" value="Genomic_DNA"/>
</dbReference>
<sequence length="362" mass="41487">MKVKIIRGAFLNPFEMQNYYPLRDKFNIEVISSRRPLSDKIDLPLKKLYSPADLPNFPYKYPILNRIFGDAQRLYRLNKAIDGADIVHVAETYYGYVRQAIRAKRRGLVKKVVTTVWETIPFNNQSLSGRRKNKFYAKENIDHFIAVTTKAKTALIKEGVREEKITVIPMGVDLDRFKPRPNKKNKRDINILCVARLVPEKGIMDLINAFWDLKKTCKNLNLTIVGSGPLKKEISGFKNIYIKNVPYNKIHLEYANADIFCLPSQTTKTWEEQFGMCLVEAMASGIPVVSTKTGAIPEVCGEVALLVKPQTPHALYNALHKLIYNNNQRQKMGREGRLLAENRYDPKKIAKQIANVYQKVCP</sequence>
<protein>
    <recommendedName>
        <fullName evidence="5">Glycosyltransferase subfamily 4-like N-terminal domain-containing protein</fullName>
    </recommendedName>
</protein>
<evidence type="ECO:0000259" key="2">
    <source>
        <dbReference type="Pfam" id="PF13439"/>
    </source>
</evidence>
<organism evidence="3 4">
    <name type="scientific">Candidatus Collierbacteria bacterium RIFOXYD1_FULL_40_9</name>
    <dbReference type="NCBI Taxonomy" id="1817731"/>
    <lineage>
        <taxon>Bacteria</taxon>
        <taxon>Candidatus Collieribacteriota</taxon>
    </lineage>
</organism>
<dbReference type="Pfam" id="PF00534">
    <property type="entry name" value="Glycos_transf_1"/>
    <property type="match status" value="1"/>
</dbReference>
<proteinExistence type="predicted"/>
<name>A0A1F5FVV2_9BACT</name>
<comment type="caution">
    <text evidence="3">The sequence shown here is derived from an EMBL/GenBank/DDBJ whole genome shotgun (WGS) entry which is preliminary data.</text>
</comment>
<evidence type="ECO:0000313" key="3">
    <source>
        <dbReference type="EMBL" id="OGD83674.1"/>
    </source>
</evidence>
<evidence type="ECO:0000313" key="4">
    <source>
        <dbReference type="Proteomes" id="UP000179237"/>
    </source>
</evidence>
<dbReference type="Pfam" id="PF13439">
    <property type="entry name" value="Glyco_transf_4"/>
    <property type="match status" value="1"/>
</dbReference>
<accession>A0A1F5FVV2</accession>
<dbReference type="CDD" id="cd03801">
    <property type="entry name" value="GT4_PimA-like"/>
    <property type="match status" value="1"/>
</dbReference>
<dbReference type="Gene3D" id="3.40.50.2000">
    <property type="entry name" value="Glycogen Phosphorylase B"/>
    <property type="match status" value="2"/>
</dbReference>
<dbReference type="PANTHER" id="PTHR45947:SF3">
    <property type="entry name" value="SULFOQUINOVOSYL TRANSFERASE SQD2"/>
    <property type="match status" value="1"/>
</dbReference>
<evidence type="ECO:0000259" key="1">
    <source>
        <dbReference type="Pfam" id="PF00534"/>
    </source>
</evidence>
<dbReference type="Proteomes" id="UP000179237">
    <property type="component" value="Unassembled WGS sequence"/>
</dbReference>
<dbReference type="InterPro" id="IPR050194">
    <property type="entry name" value="Glycosyltransferase_grp1"/>
</dbReference>
<gene>
    <name evidence="3" type="ORF">A2572_01485</name>
</gene>
<evidence type="ECO:0008006" key="5">
    <source>
        <dbReference type="Google" id="ProtNLM"/>
    </source>
</evidence>
<feature type="domain" description="Glycosyl transferase family 1" evidence="1">
    <location>
        <begin position="178"/>
        <end position="337"/>
    </location>
</feature>
<dbReference type="InterPro" id="IPR028098">
    <property type="entry name" value="Glyco_trans_4-like_N"/>
</dbReference>
<dbReference type="AlphaFoldDB" id="A0A1F5FVV2"/>
<reference evidence="3 4" key="1">
    <citation type="journal article" date="2016" name="Nat. Commun.">
        <title>Thousands of microbial genomes shed light on interconnected biogeochemical processes in an aquifer system.</title>
        <authorList>
            <person name="Anantharaman K."/>
            <person name="Brown C.T."/>
            <person name="Hug L.A."/>
            <person name="Sharon I."/>
            <person name="Castelle C.J."/>
            <person name="Probst A.J."/>
            <person name="Thomas B.C."/>
            <person name="Singh A."/>
            <person name="Wilkins M.J."/>
            <person name="Karaoz U."/>
            <person name="Brodie E.L."/>
            <person name="Williams K.H."/>
            <person name="Hubbard S.S."/>
            <person name="Banfield J.F."/>
        </authorList>
    </citation>
    <scope>NUCLEOTIDE SEQUENCE [LARGE SCALE GENOMIC DNA]</scope>
</reference>